<proteinExistence type="predicted"/>
<reference evidence="2" key="1">
    <citation type="submission" date="2023-03" db="EMBL/GenBank/DDBJ databases">
        <title>Massive genome expansion in bonnet fungi (Mycena s.s.) driven by repeated elements and novel gene families across ecological guilds.</title>
        <authorList>
            <consortium name="Lawrence Berkeley National Laboratory"/>
            <person name="Harder C.B."/>
            <person name="Miyauchi S."/>
            <person name="Viragh M."/>
            <person name="Kuo A."/>
            <person name="Thoen E."/>
            <person name="Andreopoulos B."/>
            <person name="Lu D."/>
            <person name="Skrede I."/>
            <person name="Drula E."/>
            <person name="Henrissat B."/>
            <person name="Morin E."/>
            <person name="Kohler A."/>
            <person name="Barry K."/>
            <person name="LaButti K."/>
            <person name="Morin E."/>
            <person name="Salamov A."/>
            <person name="Lipzen A."/>
            <person name="Mereny Z."/>
            <person name="Hegedus B."/>
            <person name="Baldrian P."/>
            <person name="Stursova M."/>
            <person name="Weitz H."/>
            <person name="Taylor A."/>
            <person name="Grigoriev I.V."/>
            <person name="Nagy L.G."/>
            <person name="Martin F."/>
            <person name="Kauserud H."/>
        </authorList>
    </citation>
    <scope>NUCLEOTIDE SEQUENCE</scope>
    <source>
        <strain evidence="2">CBHHK067</strain>
    </source>
</reference>
<dbReference type="Proteomes" id="UP001221757">
    <property type="component" value="Unassembled WGS sequence"/>
</dbReference>
<feature type="compositionally biased region" description="Basic residues" evidence="1">
    <location>
        <begin position="99"/>
        <end position="110"/>
    </location>
</feature>
<accession>A0AAD7G540</accession>
<dbReference type="PROSITE" id="PS51257">
    <property type="entry name" value="PROKAR_LIPOPROTEIN"/>
    <property type="match status" value="1"/>
</dbReference>
<name>A0AAD7G540_MYCRO</name>
<keyword evidence="3" id="KW-1185">Reference proteome</keyword>
<gene>
    <name evidence="2" type="ORF">B0H17DRAFT_1144959</name>
</gene>
<dbReference type="AlphaFoldDB" id="A0AAD7G540"/>
<evidence type="ECO:0000313" key="3">
    <source>
        <dbReference type="Proteomes" id="UP001221757"/>
    </source>
</evidence>
<evidence type="ECO:0000313" key="2">
    <source>
        <dbReference type="EMBL" id="KAJ7660525.1"/>
    </source>
</evidence>
<sequence length="110" mass="12836">MFGNRAERPRWDATDTPLIHILMLPTAIACLSDLSESNKGKLRELKWKKVAGTQFEEKKLRELKLKKKLRELSKKKKVVGMPSSRKFSWPTQNEAKTCGNRKKELKKLRE</sequence>
<comment type="caution">
    <text evidence="2">The sequence shown here is derived from an EMBL/GenBank/DDBJ whole genome shotgun (WGS) entry which is preliminary data.</text>
</comment>
<evidence type="ECO:0000256" key="1">
    <source>
        <dbReference type="SAM" id="MobiDB-lite"/>
    </source>
</evidence>
<organism evidence="2 3">
    <name type="scientific">Mycena rosella</name>
    <name type="common">Pink bonnet</name>
    <name type="synonym">Agaricus rosellus</name>
    <dbReference type="NCBI Taxonomy" id="1033263"/>
    <lineage>
        <taxon>Eukaryota</taxon>
        <taxon>Fungi</taxon>
        <taxon>Dikarya</taxon>
        <taxon>Basidiomycota</taxon>
        <taxon>Agaricomycotina</taxon>
        <taxon>Agaricomycetes</taxon>
        <taxon>Agaricomycetidae</taxon>
        <taxon>Agaricales</taxon>
        <taxon>Marasmiineae</taxon>
        <taxon>Mycenaceae</taxon>
        <taxon>Mycena</taxon>
    </lineage>
</organism>
<feature type="compositionally biased region" description="Polar residues" evidence="1">
    <location>
        <begin position="85"/>
        <end position="95"/>
    </location>
</feature>
<protein>
    <submittedName>
        <fullName evidence="2">Uncharacterized protein</fullName>
    </submittedName>
</protein>
<dbReference type="EMBL" id="JARKIE010000259">
    <property type="protein sequence ID" value="KAJ7660525.1"/>
    <property type="molecule type" value="Genomic_DNA"/>
</dbReference>
<feature type="region of interest" description="Disordered" evidence="1">
    <location>
        <begin position="75"/>
        <end position="110"/>
    </location>
</feature>